<sequence length="246" mass="26166">MQHPQPENPTPLVETTIPGGWTWSSPIPRGSAIRLTDVDGGANAALTALRLSDPSERYCMGDTLKPQHRSRLTAGDALYSDMGRILLSLIEDEVGGHDPFGGLGDDRLLTHRHGPQDYQSQRNGWWRSGRESLTVELAKHGLGRADVGDVVNLFSLVDVAADGTTALRQGHSPAGASVVLRAELDLLVAIHCGPHPHAADGPWAPKPVALRVDPIAPPAADDPVRLRCPENARGLAASEQAARLAA</sequence>
<keyword evidence="2" id="KW-0808">Transferase</keyword>
<dbReference type="AlphaFoldDB" id="H0E888"/>
<dbReference type="NCBIfam" id="TIGR03425">
    <property type="entry name" value="urea_degr_2"/>
    <property type="match status" value="1"/>
</dbReference>
<evidence type="ECO:0000259" key="1">
    <source>
        <dbReference type="Pfam" id="PF09347"/>
    </source>
</evidence>
<protein>
    <submittedName>
        <fullName evidence="2">Urea carboxylase-related aminomethyltransferase</fullName>
        <ecNumber evidence="2">2.1.2.10</ecNumber>
    </submittedName>
</protein>
<dbReference type="GO" id="GO:0008168">
    <property type="term" value="F:methyltransferase activity"/>
    <property type="evidence" value="ECO:0007669"/>
    <property type="project" value="UniProtKB-KW"/>
</dbReference>
<proteinExistence type="predicted"/>
<evidence type="ECO:0000313" key="2">
    <source>
        <dbReference type="EMBL" id="EHN10089.1"/>
    </source>
</evidence>
<name>H0E888_9ACTN</name>
<dbReference type="PATRIC" id="fig|1097667.3.peg.3022"/>
<gene>
    <name evidence="2" type="ORF">PAI11_30490</name>
</gene>
<accession>H0E888</accession>
<dbReference type="InterPro" id="IPR017792">
    <property type="entry name" value="UAAP1"/>
</dbReference>
<dbReference type="PANTHER" id="PTHR31527">
    <property type="entry name" value="RE64534P"/>
    <property type="match status" value="1"/>
</dbReference>
<keyword evidence="3" id="KW-1185">Reference proteome</keyword>
<dbReference type="Pfam" id="PF09347">
    <property type="entry name" value="DUF1989"/>
    <property type="match status" value="1"/>
</dbReference>
<dbReference type="InterPro" id="IPR018959">
    <property type="entry name" value="DUF1989"/>
</dbReference>
<keyword evidence="2" id="KW-0489">Methyltransferase</keyword>
<dbReference type="GO" id="GO:0032259">
    <property type="term" value="P:methylation"/>
    <property type="evidence" value="ECO:0007669"/>
    <property type="project" value="UniProtKB-KW"/>
</dbReference>
<dbReference type="GO" id="GO:0004047">
    <property type="term" value="F:aminomethyltransferase activity"/>
    <property type="evidence" value="ECO:0007669"/>
    <property type="project" value="UniProtKB-EC"/>
</dbReference>
<dbReference type="PANTHER" id="PTHR31527:SF0">
    <property type="entry name" value="RE64534P"/>
    <property type="match status" value="1"/>
</dbReference>
<dbReference type="EMBL" id="AGUD01000241">
    <property type="protein sequence ID" value="EHN10089.1"/>
    <property type="molecule type" value="Genomic_DNA"/>
</dbReference>
<reference evidence="2 3" key="1">
    <citation type="journal article" date="2013" name="Biodegradation">
        <title>Quantitative proteomic analysis of ibuprofen-degrading Patulibacter sp. strain I11.</title>
        <authorList>
            <person name="Almeida B."/>
            <person name="Kjeldal H."/>
            <person name="Lolas I."/>
            <person name="Knudsen A.D."/>
            <person name="Carvalho G."/>
            <person name="Nielsen K.L."/>
            <person name="Barreto Crespo M.T."/>
            <person name="Stensballe A."/>
            <person name="Nielsen J.L."/>
        </authorList>
    </citation>
    <scope>NUCLEOTIDE SEQUENCE [LARGE SCALE GENOMIC DNA]</scope>
    <source>
        <strain evidence="2 3">I11</strain>
    </source>
</reference>
<feature type="domain" description="DUF1989" evidence="1">
    <location>
        <begin position="16"/>
        <end position="187"/>
    </location>
</feature>
<comment type="caution">
    <text evidence="2">The sequence shown here is derived from an EMBL/GenBank/DDBJ whole genome shotgun (WGS) entry which is preliminary data.</text>
</comment>
<evidence type="ECO:0000313" key="3">
    <source>
        <dbReference type="Proteomes" id="UP000005143"/>
    </source>
</evidence>
<organism evidence="2 3">
    <name type="scientific">Patulibacter medicamentivorans</name>
    <dbReference type="NCBI Taxonomy" id="1097667"/>
    <lineage>
        <taxon>Bacteria</taxon>
        <taxon>Bacillati</taxon>
        <taxon>Actinomycetota</taxon>
        <taxon>Thermoleophilia</taxon>
        <taxon>Solirubrobacterales</taxon>
        <taxon>Patulibacteraceae</taxon>
        <taxon>Patulibacter</taxon>
    </lineage>
</organism>
<dbReference type="EC" id="2.1.2.10" evidence="2"/>
<dbReference type="Proteomes" id="UP000005143">
    <property type="component" value="Unassembled WGS sequence"/>
</dbReference>